<dbReference type="InterPro" id="IPR052046">
    <property type="entry name" value="GH57_Enzymes"/>
</dbReference>
<name>G7WR37_METH6</name>
<dbReference type="SUPFAM" id="SSF88713">
    <property type="entry name" value="Glycoside hydrolase/deacetylase"/>
    <property type="match status" value="1"/>
</dbReference>
<dbReference type="OrthoDB" id="64936at2157"/>
<dbReference type="GO" id="GO:0003824">
    <property type="term" value="F:catalytic activity"/>
    <property type="evidence" value="ECO:0007669"/>
    <property type="project" value="InterPro"/>
</dbReference>
<organism evidence="5 6">
    <name type="scientific">Methanothrix harundinacea (strain 6Ac)</name>
    <name type="common">Methanosaeta harundinacea</name>
    <dbReference type="NCBI Taxonomy" id="1110509"/>
    <lineage>
        <taxon>Archaea</taxon>
        <taxon>Methanobacteriati</taxon>
        <taxon>Methanobacteriota</taxon>
        <taxon>Stenosarchaea group</taxon>
        <taxon>Methanomicrobia</taxon>
        <taxon>Methanotrichales</taxon>
        <taxon>Methanotrichaceae</taxon>
        <taxon>Methanothrix</taxon>
    </lineage>
</organism>
<dbReference type="GeneID" id="12511157"/>
<dbReference type="STRING" id="1110509.Mhar_1984"/>
<proteinExistence type="inferred from homology"/>
<evidence type="ECO:0000313" key="6">
    <source>
        <dbReference type="Proteomes" id="UP000005877"/>
    </source>
</evidence>
<dbReference type="KEGG" id="mhi:Mhar_1984"/>
<feature type="region of interest" description="Disordered" evidence="3">
    <location>
        <begin position="497"/>
        <end position="538"/>
    </location>
</feature>
<dbReference type="CDD" id="cd10795">
    <property type="entry name" value="GH57N_MJA1_like"/>
    <property type="match status" value="1"/>
</dbReference>
<dbReference type="GO" id="GO:0005975">
    <property type="term" value="P:carbohydrate metabolic process"/>
    <property type="evidence" value="ECO:0007669"/>
    <property type="project" value="InterPro"/>
</dbReference>
<dbReference type="AlphaFoldDB" id="G7WR37"/>
<dbReference type="PATRIC" id="fig|1110509.7.peg.2200"/>
<feature type="domain" description="Glycoside hydrolase family 57 N-terminal" evidence="4">
    <location>
        <begin position="6"/>
        <end position="300"/>
    </location>
</feature>
<comment type="similarity">
    <text evidence="1">Belongs to the glycosyl hydrolase 57 family.</text>
</comment>
<accession>G7WR37</accession>
<evidence type="ECO:0000256" key="3">
    <source>
        <dbReference type="SAM" id="MobiDB-lite"/>
    </source>
</evidence>
<keyword evidence="2" id="KW-0119">Carbohydrate metabolism</keyword>
<dbReference type="Pfam" id="PF03065">
    <property type="entry name" value="Glyco_hydro_57"/>
    <property type="match status" value="1"/>
</dbReference>
<sequence>MTDVCLCFEVHQPLRLRRDFFWSGSPMRRIERDLLSDFYFDDPENRRIFDRVAEKCYLPANQVILEEIERHRDSERPFKAAYSFSGVFLDQAERYNPEVLDSFARLVDTGMVEVLEQTYHHSLASLYEDGREFAEQVRMHRERVWDAFGTRPRIFENTELLYDDRIAKIVEGMGYAGIFAEGIVAHPNWVYRPEGCDRISLLLRDYQITDDMGFRFSARWWKEYPLTAEKYASWIAAKVGDCVNIFCDYETFGEHQWADTGIFEFLRHLPRKILRWDHLRFATPSDVVRDHPPLQTLSVPRTTSWADIERDTSCWLGNALQWACYSYHRRLEGPIKESGDRRLLEIWRTLGISDHLYYAFTHGGAPGEVHNYFSPYGNPYDAAVTFFAVLADLHHRVKSWASAADDPFLFSTGIDQFTGDVVWGPRGLAEAFERVEREALEYHARRGDLSAWARESLADPALAEGLERAEGLRGDPLRAALLEAAAEAVRGAGPLRVEGGLARPEEGRMVESSPGGRPGASGGGGAMEPIDRSGRKRR</sequence>
<dbReference type="PANTHER" id="PTHR36306:SF1">
    <property type="entry name" value="ALPHA-AMYLASE-RELATED"/>
    <property type="match status" value="1"/>
</dbReference>
<protein>
    <submittedName>
        <fullName evidence="5">Alpha-amylase</fullName>
    </submittedName>
</protein>
<dbReference type="HOGENOM" id="CLU_033691_0_0_2"/>
<keyword evidence="6" id="KW-1185">Reference proteome</keyword>
<dbReference type="InterPro" id="IPR004300">
    <property type="entry name" value="Glyco_hydro_57_N"/>
</dbReference>
<dbReference type="RefSeq" id="WP_014587517.1">
    <property type="nucleotide sequence ID" value="NC_017527.1"/>
</dbReference>
<dbReference type="InterPro" id="IPR011330">
    <property type="entry name" value="Glyco_hydro/deAcase_b/a-brl"/>
</dbReference>
<evidence type="ECO:0000313" key="5">
    <source>
        <dbReference type="EMBL" id="AET65340.1"/>
    </source>
</evidence>
<dbReference type="EMBL" id="CP003117">
    <property type="protein sequence ID" value="AET65340.1"/>
    <property type="molecule type" value="Genomic_DNA"/>
</dbReference>
<gene>
    <name evidence="5" type="ordered locus">Mhar_1984</name>
</gene>
<reference evidence="5 6" key="1">
    <citation type="journal article" date="2012" name="PLoS ONE">
        <title>The genome characteristics and predicted function of methyl-group oxidation pathway in the obligate aceticlastic methanogens, Methanosaeta spp.</title>
        <authorList>
            <person name="Zhu J."/>
            <person name="Zheng H."/>
            <person name="Ai G."/>
            <person name="Zhang G."/>
            <person name="Liu D."/>
            <person name="Liu X."/>
            <person name="Dong X."/>
        </authorList>
    </citation>
    <scope>NUCLEOTIDE SEQUENCE [LARGE SCALE GENOMIC DNA]</scope>
    <source>
        <strain evidence="5 6">6Ac</strain>
    </source>
</reference>
<dbReference type="Gene3D" id="3.20.110.20">
    <property type="match status" value="1"/>
</dbReference>
<evidence type="ECO:0000259" key="4">
    <source>
        <dbReference type="Pfam" id="PF03065"/>
    </source>
</evidence>
<evidence type="ECO:0000256" key="1">
    <source>
        <dbReference type="ARBA" id="ARBA00006821"/>
    </source>
</evidence>
<evidence type="ECO:0000256" key="2">
    <source>
        <dbReference type="ARBA" id="ARBA00023277"/>
    </source>
</evidence>
<dbReference type="PANTHER" id="PTHR36306">
    <property type="entry name" value="ALPHA-AMYLASE-RELATED-RELATED"/>
    <property type="match status" value="1"/>
</dbReference>
<feature type="compositionally biased region" description="Gly residues" evidence="3">
    <location>
        <begin position="516"/>
        <end position="526"/>
    </location>
</feature>
<dbReference type="Proteomes" id="UP000005877">
    <property type="component" value="Chromosome"/>
</dbReference>
<feature type="compositionally biased region" description="Basic and acidic residues" evidence="3">
    <location>
        <begin position="529"/>
        <end position="538"/>
    </location>
</feature>